<proteinExistence type="predicted"/>
<evidence type="ECO:0000313" key="2">
    <source>
        <dbReference type="Proteomes" id="UP000016932"/>
    </source>
</evidence>
<dbReference type="EMBL" id="KB446556">
    <property type="protein sequence ID" value="EME86406.1"/>
    <property type="molecule type" value="Genomic_DNA"/>
</dbReference>
<name>M3AP78_PSEFD</name>
<reference evidence="1 2" key="1">
    <citation type="journal article" date="2012" name="PLoS Pathog.">
        <title>Diverse lifestyles and strategies of plant pathogenesis encoded in the genomes of eighteen Dothideomycetes fungi.</title>
        <authorList>
            <person name="Ohm R.A."/>
            <person name="Feau N."/>
            <person name="Henrissat B."/>
            <person name="Schoch C.L."/>
            <person name="Horwitz B.A."/>
            <person name="Barry K.W."/>
            <person name="Condon B.J."/>
            <person name="Copeland A.C."/>
            <person name="Dhillon B."/>
            <person name="Glaser F."/>
            <person name="Hesse C.N."/>
            <person name="Kosti I."/>
            <person name="LaButti K."/>
            <person name="Lindquist E.A."/>
            <person name="Lucas S."/>
            <person name="Salamov A.A."/>
            <person name="Bradshaw R.E."/>
            <person name="Ciuffetti L."/>
            <person name="Hamelin R.C."/>
            <person name="Kema G.H.J."/>
            <person name="Lawrence C."/>
            <person name="Scott J.A."/>
            <person name="Spatafora J.W."/>
            <person name="Turgeon B.G."/>
            <person name="de Wit P.J.G.M."/>
            <person name="Zhong S."/>
            <person name="Goodwin S.B."/>
            <person name="Grigoriev I.V."/>
        </authorList>
    </citation>
    <scope>NUCLEOTIDE SEQUENCE [LARGE SCALE GENOMIC DNA]</scope>
    <source>
        <strain evidence="1 2">CIRAD86</strain>
    </source>
</reference>
<protein>
    <submittedName>
        <fullName evidence="1">Uncharacterized protein</fullName>
    </submittedName>
</protein>
<organism evidence="1 2">
    <name type="scientific">Pseudocercospora fijiensis (strain CIRAD86)</name>
    <name type="common">Black leaf streak disease fungus</name>
    <name type="synonym">Mycosphaerella fijiensis</name>
    <dbReference type="NCBI Taxonomy" id="383855"/>
    <lineage>
        <taxon>Eukaryota</taxon>
        <taxon>Fungi</taxon>
        <taxon>Dikarya</taxon>
        <taxon>Ascomycota</taxon>
        <taxon>Pezizomycotina</taxon>
        <taxon>Dothideomycetes</taxon>
        <taxon>Dothideomycetidae</taxon>
        <taxon>Mycosphaerellales</taxon>
        <taxon>Mycosphaerellaceae</taxon>
        <taxon>Pseudocercospora</taxon>
    </lineage>
</organism>
<dbReference type="AlphaFoldDB" id="M3AP78"/>
<dbReference type="OrthoDB" id="3640596at2759"/>
<gene>
    <name evidence="1" type="ORF">MYCFIDRAFT_172162</name>
</gene>
<dbReference type="VEuPathDB" id="FungiDB:MYCFIDRAFT_172162"/>
<accession>M3AP78</accession>
<dbReference type="GeneID" id="19332756"/>
<dbReference type="HOGENOM" id="CLU_665850_0_0_1"/>
<evidence type="ECO:0000313" key="1">
    <source>
        <dbReference type="EMBL" id="EME86406.1"/>
    </source>
</evidence>
<dbReference type="eggNOG" id="ENOG502SXI8">
    <property type="taxonomic scope" value="Eukaryota"/>
</dbReference>
<dbReference type="RefSeq" id="XP_007923691.1">
    <property type="nucleotide sequence ID" value="XM_007925500.1"/>
</dbReference>
<dbReference type="KEGG" id="pfj:MYCFIDRAFT_172162"/>
<sequence length="413" mass="45326">MIHLLRDDPFTGAEISQESCPTQAREDFVCFNACDTHIVGSPTTPSVTLQADGAHAVQFFCLPPLRQIISTSQHPIIWASRRSGKMWPIAPTVSSAYPLLRERYQTRDALDVQRAVLTVQPRGLLNLLPQFYHEHERLQCDTEVLIDRFVANCPELYPRTRYNPLREEELRDVYYLVLHDLSRTSTGDVDVYIADGLLRRLEIYMRHDASGARGLGAAFSYRRSQHLFRSIAEVSHVNRSARLGRILSTFFIQHATTIVATESSATIGQWCYAIMRAVMRETERDECLRRVYRIRPDLPQRLIQHGYKGRIVAERMQLAAEGLSVVGGGGDLLGIDRGTGLGGFGGLGGLGALGGLGGLGGLGARSRSCDRRLLLGGVDDLSGLGGAGLDLPGDDLLLADGARGPGSAIAWYG</sequence>
<keyword evidence="2" id="KW-1185">Reference proteome</keyword>
<dbReference type="Proteomes" id="UP000016932">
    <property type="component" value="Unassembled WGS sequence"/>
</dbReference>